<keyword evidence="11" id="KW-1185">Reference proteome</keyword>
<dbReference type="Gene3D" id="1.10.3720.10">
    <property type="entry name" value="MetI-like"/>
    <property type="match status" value="1"/>
</dbReference>
<protein>
    <submittedName>
        <fullName evidence="10">Polar amino acid transport system permease protein</fullName>
    </submittedName>
</protein>
<keyword evidence="4 8" id="KW-0812">Transmembrane</keyword>
<evidence type="ECO:0000256" key="1">
    <source>
        <dbReference type="ARBA" id="ARBA00004651"/>
    </source>
</evidence>
<evidence type="ECO:0000313" key="10">
    <source>
        <dbReference type="EMBL" id="MBB3665471.1"/>
    </source>
</evidence>
<feature type="transmembrane region" description="Helical" evidence="8">
    <location>
        <begin position="243"/>
        <end position="263"/>
    </location>
</feature>
<evidence type="ECO:0000313" key="11">
    <source>
        <dbReference type="Proteomes" id="UP000564573"/>
    </source>
</evidence>
<dbReference type="NCBIfam" id="TIGR01726">
    <property type="entry name" value="HEQRo_perm_3TM"/>
    <property type="match status" value="1"/>
</dbReference>
<accession>A0A839XRW7</accession>
<dbReference type="AlphaFoldDB" id="A0A839XRW7"/>
<dbReference type="SUPFAM" id="SSF161098">
    <property type="entry name" value="MetI-like"/>
    <property type="match status" value="1"/>
</dbReference>
<name>A0A839XRW7_9PSEU</name>
<sequence length="294" mass="32093">MDATEKPRVRRRSAVEYVMWALCVLVFLAIAYSLVTNPRYEWDVVAEYFTAETVIDGVLLTIMLTFVTMFLGTVLGIVIAVLRSSPVMPVRVLAGAYISFFRGTPVLVQLIFWFNVAALYPDINIGIPFTDIGSEVDVNALMTPIVAATVGLTLNQAAYMAEIVRGGFNSVPKGQIESADALGMSEWTKLRKVIIPQSMPTVIPATGNQLIGQFKETSLVSVLGVADLLQSVQLIYSRTYETIPLLIVAALWYLVMTLALGYPQSLIEKHYSKGTRAGTPVPLEPALAGAEEGR</sequence>
<dbReference type="InterPro" id="IPR035906">
    <property type="entry name" value="MetI-like_sf"/>
</dbReference>
<feature type="domain" description="ABC transmembrane type-1" evidence="9">
    <location>
        <begin position="58"/>
        <end position="264"/>
    </location>
</feature>
<evidence type="ECO:0000256" key="3">
    <source>
        <dbReference type="ARBA" id="ARBA00022475"/>
    </source>
</evidence>
<dbReference type="InterPro" id="IPR010065">
    <property type="entry name" value="AA_ABC_transptr_permease_3TM"/>
</dbReference>
<dbReference type="Proteomes" id="UP000564573">
    <property type="component" value="Unassembled WGS sequence"/>
</dbReference>
<gene>
    <name evidence="10" type="ORF">FB384_004428</name>
</gene>
<comment type="subcellular location">
    <subcellularLocation>
        <location evidence="1 8">Cell membrane</location>
        <topology evidence="1 8">Multi-pass membrane protein</topology>
    </subcellularLocation>
</comment>
<dbReference type="PANTHER" id="PTHR30614:SF0">
    <property type="entry name" value="L-CYSTINE TRANSPORT SYSTEM PERMEASE PROTEIN TCYL"/>
    <property type="match status" value="1"/>
</dbReference>
<dbReference type="EMBL" id="JACIBS010000004">
    <property type="protein sequence ID" value="MBB3665471.1"/>
    <property type="molecule type" value="Genomic_DNA"/>
</dbReference>
<dbReference type="InterPro" id="IPR000515">
    <property type="entry name" value="MetI-like"/>
</dbReference>
<dbReference type="GO" id="GO:0006865">
    <property type="term" value="P:amino acid transport"/>
    <property type="evidence" value="ECO:0007669"/>
    <property type="project" value="UniProtKB-KW"/>
</dbReference>
<proteinExistence type="inferred from homology"/>
<evidence type="ECO:0000256" key="6">
    <source>
        <dbReference type="ARBA" id="ARBA00022989"/>
    </source>
</evidence>
<reference evidence="10 11" key="1">
    <citation type="submission" date="2020-08" db="EMBL/GenBank/DDBJ databases">
        <title>Sequencing the genomes of 1000 actinobacteria strains.</title>
        <authorList>
            <person name="Klenk H.-P."/>
        </authorList>
    </citation>
    <scope>NUCLEOTIDE SEQUENCE [LARGE SCALE GENOMIC DNA]</scope>
    <source>
        <strain evidence="10 11">DSM 45267</strain>
    </source>
</reference>
<evidence type="ECO:0000256" key="7">
    <source>
        <dbReference type="ARBA" id="ARBA00023136"/>
    </source>
</evidence>
<dbReference type="CDD" id="cd06261">
    <property type="entry name" value="TM_PBP2"/>
    <property type="match status" value="1"/>
</dbReference>
<dbReference type="GO" id="GO:0043190">
    <property type="term" value="C:ATP-binding cassette (ABC) transporter complex"/>
    <property type="evidence" value="ECO:0007669"/>
    <property type="project" value="InterPro"/>
</dbReference>
<feature type="transmembrane region" description="Helical" evidence="8">
    <location>
        <begin position="55"/>
        <end position="82"/>
    </location>
</feature>
<evidence type="ECO:0000259" key="9">
    <source>
        <dbReference type="PROSITE" id="PS50928"/>
    </source>
</evidence>
<keyword evidence="7 8" id="KW-0472">Membrane</keyword>
<comment type="caution">
    <text evidence="10">The sequence shown here is derived from an EMBL/GenBank/DDBJ whole genome shotgun (WGS) entry which is preliminary data.</text>
</comment>
<comment type="similarity">
    <text evidence="8">Belongs to the binding-protein-dependent transport system permease family.</text>
</comment>
<keyword evidence="6 8" id="KW-1133">Transmembrane helix</keyword>
<dbReference type="PANTHER" id="PTHR30614">
    <property type="entry name" value="MEMBRANE COMPONENT OF AMINO ACID ABC TRANSPORTER"/>
    <property type="match status" value="1"/>
</dbReference>
<dbReference type="PROSITE" id="PS50928">
    <property type="entry name" value="ABC_TM1"/>
    <property type="match status" value="1"/>
</dbReference>
<feature type="transmembrane region" description="Helical" evidence="8">
    <location>
        <begin position="17"/>
        <end position="35"/>
    </location>
</feature>
<evidence type="ECO:0000256" key="4">
    <source>
        <dbReference type="ARBA" id="ARBA00022692"/>
    </source>
</evidence>
<evidence type="ECO:0000256" key="2">
    <source>
        <dbReference type="ARBA" id="ARBA00022448"/>
    </source>
</evidence>
<dbReference type="Pfam" id="PF00528">
    <property type="entry name" value="BPD_transp_1"/>
    <property type="match status" value="1"/>
</dbReference>
<feature type="transmembrane region" description="Helical" evidence="8">
    <location>
        <begin position="94"/>
        <end position="114"/>
    </location>
</feature>
<keyword evidence="5" id="KW-0029">Amino-acid transport</keyword>
<dbReference type="FunFam" id="1.10.3720.10:FF:000006">
    <property type="entry name" value="Glutamate/aspartate ABC transporter, permease protein GltK"/>
    <property type="match status" value="1"/>
</dbReference>
<dbReference type="RefSeq" id="WP_183786680.1">
    <property type="nucleotide sequence ID" value="NZ_JACIBS010000004.1"/>
</dbReference>
<keyword evidence="3" id="KW-1003">Cell membrane</keyword>
<organism evidence="10 11">
    <name type="scientific">Prauserella sediminis</name>
    <dbReference type="NCBI Taxonomy" id="577680"/>
    <lineage>
        <taxon>Bacteria</taxon>
        <taxon>Bacillati</taxon>
        <taxon>Actinomycetota</taxon>
        <taxon>Actinomycetes</taxon>
        <taxon>Pseudonocardiales</taxon>
        <taxon>Pseudonocardiaceae</taxon>
        <taxon>Prauserella</taxon>
        <taxon>Prauserella salsuginis group</taxon>
    </lineage>
</organism>
<dbReference type="GO" id="GO:0022857">
    <property type="term" value="F:transmembrane transporter activity"/>
    <property type="evidence" value="ECO:0007669"/>
    <property type="project" value="InterPro"/>
</dbReference>
<dbReference type="InterPro" id="IPR043429">
    <property type="entry name" value="ArtM/GltK/GlnP/TcyL/YhdX-like"/>
</dbReference>
<keyword evidence="2 8" id="KW-0813">Transport</keyword>
<evidence type="ECO:0000256" key="5">
    <source>
        <dbReference type="ARBA" id="ARBA00022970"/>
    </source>
</evidence>
<evidence type="ECO:0000256" key="8">
    <source>
        <dbReference type="RuleBase" id="RU363032"/>
    </source>
</evidence>